<sequence length="202" mass="22652">MNDDAYRERSRPLLSPGQVHSRDEVLARDSAIPARPGVYAWYFDELPPGVPAQGCIAGAFGTLLYVGIAPKLPPLNGRPPSRQHLRQRVRYHFRGNAYGSTLRLTLGCHLAGQLGIELRRVGSRGDRLTFTQPGEALLSEWMAAHARVAYVVDDEPWKLEDELISREVLPLNIANNPHSAYYTSLRALRAEHKRRARDLPIV</sequence>
<proteinExistence type="predicted"/>
<evidence type="ECO:0000256" key="1">
    <source>
        <dbReference type="SAM" id="MobiDB-lite"/>
    </source>
</evidence>
<dbReference type="Proteomes" id="UP000199623">
    <property type="component" value="Unassembled WGS sequence"/>
</dbReference>
<feature type="compositionally biased region" description="Basic and acidic residues" evidence="1">
    <location>
        <begin position="1"/>
        <end position="11"/>
    </location>
</feature>
<feature type="region of interest" description="Disordered" evidence="1">
    <location>
        <begin position="1"/>
        <end position="20"/>
    </location>
</feature>
<dbReference type="EMBL" id="FNCC01000021">
    <property type="protein sequence ID" value="SDH41036.1"/>
    <property type="molecule type" value="Genomic_DNA"/>
</dbReference>
<evidence type="ECO:0000313" key="4">
    <source>
        <dbReference type="Proteomes" id="UP000199623"/>
    </source>
</evidence>
<evidence type="ECO:0000259" key="2">
    <source>
        <dbReference type="Pfam" id="PF20815"/>
    </source>
</evidence>
<keyword evidence="4" id="KW-1185">Reference proteome</keyword>
<dbReference type="InterPro" id="IPR049311">
    <property type="entry name" value="GIY_YIG_cat"/>
</dbReference>
<reference evidence="4" key="1">
    <citation type="submission" date="2016-10" db="EMBL/GenBank/DDBJ databases">
        <authorList>
            <person name="Varghese N."/>
            <person name="Submissions S."/>
        </authorList>
    </citation>
    <scope>NUCLEOTIDE SEQUENCE [LARGE SCALE GENOMIC DNA]</scope>
    <source>
        <strain evidence="4">CGMCC 4.3506</strain>
    </source>
</reference>
<evidence type="ECO:0000313" key="3">
    <source>
        <dbReference type="EMBL" id="SDH41036.1"/>
    </source>
</evidence>
<name>A0A1G8C669_9PSEU</name>
<dbReference type="Pfam" id="PF20815">
    <property type="entry name" value="GIY_YIG_2"/>
    <property type="match status" value="1"/>
</dbReference>
<feature type="domain" description="GIY-YIG catalytic" evidence="2">
    <location>
        <begin position="37"/>
        <end position="190"/>
    </location>
</feature>
<dbReference type="STRING" id="200378.SAMN05216553_12136"/>
<protein>
    <recommendedName>
        <fullName evidence="2">GIY-YIG catalytic domain-containing protein</fullName>
    </recommendedName>
</protein>
<organism evidence="3 4">
    <name type="scientific">Lentzea fradiae</name>
    <dbReference type="NCBI Taxonomy" id="200378"/>
    <lineage>
        <taxon>Bacteria</taxon>
        <taxon>Bacillati</taxon>
        <taxon>Actinomycetota</taxon>
        <taxon>Actinomycetes</taxon>
        <taxon>Pseudonocardiales</taxon>
        <taxon>Pseudonocardiaceae</taxon>
        <taxon>Lentzea</taxon>
    </lineage>
</organism>
<gene>
    <name evidence="3" type="ORF">SAMN05216553_12136</name>
</gene>
<dbReference type="RefSeq" id="WP_245744548.1">
    <property type="nucleotide sequence ID" value="NZ_FNCC01000021.1"/>
</dbReference>
<dbReference type="AlphaFoldDB" id="A0A1G8C669"/>
<accession>A0A1G8C669</accession>